<organism evidence="14 15">
    <name type="scientific">Mucilaginibacter gossypii</name>
    <dbReference type="NCBI Taxonomy" id="551996"/>
    <lineage>
        <taxon>Bacteria</taxon>
        <taxon>Pseudomonadati</taxon>
        <taxon>Bacteroidota</taxon>
        <taxon>Sphingobacteriia</taxon>
        <taxon>Sphingobacteriales</taxon>
        <taxon>Sphingobacteriaceae</taxon>
        <taxon>Mucilaginibacter</taxon>
    </lineage>
</organism>
<evidence type="ECO:0000256" key="1">
    <source>
        <dbReference type="ARBA" id="ARBA00000085"/>
    </source>
</evidence>
<dbReference type="Pfam" id="PF12833">
    <property type="entry name" value="HTH_18"/>
    <property type="match status" value="1"/>
</dbReference>
<dbReference type="PROSITE" id="PS50110">
    <property type="entry name" value="RESPONSE_REGULATORY"/>
    <property type="match status" value="1"/>
</dbReference>
<evidence type="ECO:0000256" key="9">
    <source>
        <dbReference type="PROSITE-ProRule" id="PRU00169"/>
    </source>
</evidence>
<dbReference type="InterPro" id="IPR004358">
    <property type="entry name" value="Sig_transdc_His_kin-like_C"/>
</dbReference>
<dbReference type="CDD" id="cd00082">
    <property type="entry name" value="HisKA"/>
    <property type="match status" value="1"/>
</dbReference>
<feature type="transmembrane region" description="Helical" evidence="10">
    <location>
        <begin position="259"/>
        <end position="280"/>
    </location>
</feature>
<gene>
    <name evidence="14" type="ORF">SAMN05192573_107158</name>
</gene>
<evidence type="ECO:0000313" key="14">
    <source>
        <dbReference type="EMBL" id="SDH18704.1"/>
    </source>
</evidence>
<dbReference type="InterPro" id="IPR018060">
    <property type="entry name" value="HTH_AraC"/>
</dbReference>
<dbReference type="InterPro" id="IPR005467">
    <property type="entry name" value="His_kinase_dom"/>
</dbReference>
<dbReference type="Gene3D" id="1.10.287.130">
    <property type="match status" value="1"/>
</dbReference>
<dbReference type="InterPro" id="IPR003594">
    <property type="entry name" value="HATPase_dom"/>
</dbReference>
<dbReference type="InterPro" id="IPR036890">
    <property type="entry name" value="HATPase_C_sf"/>
</dbReference>
<evidence type="ECO:0000256" key="2">
    <source>
        <dbReference type="ARBA" id="ARBA00012438"/>
    </source>
</evidence>
<feature type="transmembrane region" description="Helical" evidence="10">
    <location>
        <begin position="323"/>
        <end position="342"/>
    </location>
</feature>
<keyword evidence="8" id="KW-0804">Transcription</keyword>
<dbReference type="GO" id="GO:0043565">
    <property type="term" value="F:sequence-specific DNA binding"/>
    <property type="evidence" value="ECO:0007669"/>
    <property type="project" value="InterPro"/>
</dbReference>
<comment type="catalytic activity">
    <reaction evidence="1">
        <text>ATP + protein L-histidine = ADP + protein N-phospho-L-histidine.</text>
        <dbReference type="EC" id="2.7.13.3"/>
    </reaction>
</comment>
<keyword evidence="10" id="KW-0472">Membrane</keyword>
<dbReference type="Gene3D" id="3.30.565.10">
    <property type="entry name" value="Histidine kinase-like ATPase, C-terminal domain"/>
    <property type="match status" value="1"/>
</dbReference>
<evidence type="ECO:0000256" key="6">
    <source>
        <dbReference type="ARBA" id="ARBA00023015"/>
    </source>
</evidence>
<dbReference type="SUPFAM" id="SSF55874">
    <property type="entry name" value="ATPase domain of HSP90 chaperone/DNA topoisomerase II/histidine kinase"/>
    <property type="match status" value="1"/>
</dbReference>
<dbReference type="InterPro" id="IPR001789">
    <property type="entry name" value="Sig_transdc_resp-reg_receiver"/>
</dbReference>
<dbReference type="GO" id="GO:0000155">
    <property type="term" value="F:phosphorelay sensor kinase activity"/>
    <property type="evidence" value="ECO:0007669"/>
    <property type="project" value="InterPro"/>
</dbReference>
<dbReference type="PROSITE" id="PS50109">
    <property type="entry name" value="HIS_KIN"/>
    <property type="match status" value="1"/>
</dbReference>
<dbReference type="GO" id="GO:0003700">
    <property type="term" value="F:DNA-binding transcription factor activity"/>
    <property type="evidence" value="ECO:0007669"/>
    <property type="project" value="InterPro"/>
</dbReference>
<dbReference type="EMBL" id="FNCG01000007">
    <property type="protein sequence ID" value="SDH18704.1"/>
    <property type="molecule type" value="Genomic_DNA"/>
</dbReference>
<dbReference type="InterPro" id="IPR003661">
    <property type="entry name" value="HisK_dim/P_dom"/>
</dbReference>
<dbReference type="Gene3D" id="3.40.50.2300">
    <property type="match status" value="1"/>
</dbReference>
<dbReference type="Gene3D" id="1.10.10.60">
    <property type="entry name" value="Homeodomain-like"/>
    <property type="match status" value="1"/>
</dbReference>
<dbReference type="FunFam" id="3.30.565.10:FF:000006">
    <property type="entry name" value="Sensor histidine kinase WalK"/>
    <property type="match status" value="1"/>
</dbReference>
<evidence type="ECO:0000256" key="4">
    <source>
        <dbReference type="ARBA" id="ARBA00022679"/>
    </source>
</evidence>
<keyword evidence="15" id="KW-1185">Reference proteome</keyword>
<keyword evidence="4" id="KW-0808">Transferase</keyword>
<dbReference type="SMART" id="SM00342">
    <property type="entry name" value="HTH_ARAC"/>
    <property type="match status" value="1"/>
</dbReference>
<dbReference type="RefSeq" id="WP_091168773.1">
    <property type="nucleotide sequence ID" value="NZ_FNCG01000007.1"/>
</dbReference>
<feature type="transmembrane region" description="Helical" evidence="10">
    <location>
        <begin position="292"/>
        <end position="311"/>
    </location>
</feature>
<dbReference type="PROSITE" id="PS01124">
    <property type="entry name" value="HTH_ARAC_FAMILY_2"/>
    <property type="match status" value="1"/>
</dbReference>
<keyword evidence="3 9" id="KW-0597">Phosphoprotein</keyword>
<sequence length="973" mass="107909">MPGLRFYVLLTCLFLLNAGHPQGMNRLPVLLTDSLKAHKEGFALHTFSWRFHTMDGRDYSDPAIPDSTWAVTTTAFGRTGQPNGWHGSGWFRLWLKADDNLIDKVLAFRISQTGAAEIYLDGKKIGEAGKIGKTKRETHSARAPFSVYPFILSDHRQHLLAVRYVNEQPPFPEYIAFRLWAGTYEQLASRALDSLKMNSFLLASIGAQLAFVLLHLALFAFYPKQRLNLYYSLFLFATSAVLYLRYLTVGTSDPYLQRITADLFETGIIVAAFLAGILLYGVSDDHLPRKRILISAVLGSLTLLDYFLQYRNASGATIFWLEIFYFLLVMADGLFALVRAILRRKPRIWLIGAGMLILTLFYLVVGSDIFGLMNGNDELIGKWMSIGLLAIPLSFSVYLALNFSDVNRSLSARLKEVQELSELSLAQETEKNRILAGQADQLEKTVAARTLEVRSQAQKLREMDALKSRFIVNLTHEFRTPLSLIIGPAGLIAENAGTDAERKQGRLIKENAQQLLLLINQLLDLSKLEEGKMEIVNAEADILGIATAVLLPFSNAAMQKQLTLALKSRFSKLRGVVDEGKLTMILRNVLSNAIKFSLPGGEILVTVDLEKAQQPTALVFTVADQGMGISAAKLPYVFDRFYQADASDTRSNEGSGIGLALARELVELMNGTIAIASTENVGTVVRIRLPVNMTLANIGDGDLSLQAEKGAIQTEEKDDLTNDGPLLLIIEDHDQLRAFISETLNVKFRTLTARNGEEGIQLAKKYIPDLVITDLMMPGMDGYEVCGKLKTQELTSHIPVMMVTAKNALESRNKGWSAGADAYLSKPFEPAELLALADGLIGNRLLLQERYRREEAWKPAASALPPQELRFLEKVRNLIHSNLANELFGVDQLCDSIGLSKAQLHRKLKNTLGHSPGDLIRMIRLQQALQLLKSGELTVAEIAYSVGFGSPASFSTSFSNYFGYAPRDVKNDH</sequence>
<dbReference type="InterPro" id="IPR009057">
    <property type="entry name" value="Homeodomain-like_sf"/>
</dbReference>
<dbReference type="Gene3D" id="2.60.120.260">
    <property type="entry name" value="Galactose-binding domain-like"/>
    <property type="match status" value="1"/>
</dbReference>
<dbReference type="SUPFAM" id="SSF47384">
    <property type="entry name" value="Homodimeric domain of signal transducing histidine kinase"/>
    <property type="match status" value="1"/>
</dbReference>
<dbReference type="AlphaFoldDB" id="A0A1G8ACL4"/>
<feature type="transmembrane region" description="Helical" evidence="10">
    <location>
        <begin position="229"/>
        <end position="247"/>
    </location>
</feature>
<dbReference type="Pfam" id="PF00512">
    <property type="entry name" value="HisKA"/>
    <property type="match status" value="1"/>
</dbReference>
<keyword evidence="10" id="KW-0812">Transmembrane</keyword>
<dbReference type="EC" id="2.7.13.3" evidence="2"/>
<keyword evidence="7" id="KW-0238">DNA-binding</keyword>
<dbReference type="InterPro" id="IPR036097">
    <property type="entry name" value="HisK_dim/P_sf"/>
</dbReference>
<dbReference type="Pfam" id="PF00072">
    <property type="entry name" value="Response_reg"/>
    <property type="match status" value="1"/>
</dbReference>
<dbReference type="SUPFAM" id="SSF52172">
    <property type="entry name" value="CheY-like"/>
    <property type="match status" value="1"/>
</dbReference>
<dbReference type="InterPro" id="IPR018062">
    <property type="entry name" value="HTH_AraC-typ_CS"/>
</dbReference>
<feature type="domain" description="Histidine kinase" evidence="12">
    <location>
        <begin position="473"/>
        <end position="693"/>
    </location>
</feature>
<proteinExistence type="predicted"/>
<dbReference type="SUPFAM" id="SSF46689">
    <property type="entry name" value="Homeodomain-like"/>
    <property type="match status" value="1"/>
</dbReference>
<feature type="transmembrane region" description="Helical" evidence="10">
    <location>
        <begin position="200"/>
        <end position="222"/>
    </location>
</feature>
<evidence type="ECO:0000256" key="10">
    <source>
        <dbReference type="SAM" id="Phobius"/>
    </source>
</evidence>
<dbReference type="PROSITE" id="PS00041">
    <property type="entry name" value="HTH_ARAC_FAMILY_1"/>
    <property type="match status" value="1"/>
</dbReference>
<dbReference type="Pfam" id="PF02518">
    <property type="entry name" value="HATPase_c"/>
    <property type="match status" value="1"/>
</dbReference>
<dbReference type="SMART" id="SM00388">
    <property type="entry name" value="HisKA"/>
    <property type="match status" value="1"/>
</dbReference>
<feature type="transmembrane region" description="Helical" evidence="10">
    <location>
        <begin position="349"/>
        <end position="371"/>
    </location>
</feature>
<dbReference type="PANTHER" id="PTHR43547">
    <property type="entry name" value="TWO-COMPONENT HISTIDINE KINASE"/>
    <property type="match status" value="1"/>
</dbReference>
<protein>
    <recommendedName>
        <fullName evidence="2">histidine kinase</fullName>
        <ecNumber evidence="2">2.7.13.3</ecNumber>
    </recommendedName>
</protein>
<evidence type="ECO:0000256" key="8">
    <source>
        <dbReference type="ARBA" id="ARBA00023163"/>
    </source>
</evidence>
<keyword evidence="10" id="KW-1133">Transmembrane helix</keyword>
<dbReference type="PRINTS" id="PR00344">
    <property type="entry name" value="BCTRLSENSOR"/>
</dbReference>
<keyword evidence="6" id="KW-0805">Transcription regulation</keyword>
<evidence type="ECO:0000259" key="13">
    <source>
        <dbReference type="PROSITE" id="PS50110"/>
    </source>
</evidence>
<feature type="domain" description="Response regulatory" evidence="13">
    <location>
        <begin position="726"/>
        <end position="841"/>
    </location>
</feature>
<dbReference type="Proteomes" id="UP000199705">
    <property type="component" value="Unassembled WGS sequence"/>
</dbReference>
<evidence type="ECO:0000256" key="7">
    <source>
        <dbReference type="ARBA" id="ARBA00023125"/>
    </source>
</evidence>
<name>A0A1G8ACL4_9SPHI</name>
<feature type="domain" description="HTH araC/xylS-type" evidence="11">
    <location>
        <begin position="873"/>
        <end position="972"/>
    </location>
</feature>
<feature type="modified residue" description="4-aspartylphosphate" evidence="9">
    <location>
        <position position="774"/>
    </location>
</feature>
<evidence type="ECO:0000256" key="5">
    <source>
        <dbReference type="ARBA" id="ARBA00022777"/>
    </source>
</evidence>
<evidence type="ECO:0000259" key="12">
    <source>
        <dbReference type="PROSITE" id="PS50109"/>
    </source>
</evidence>
<dbReference type="SMART" id="SM00448">
    <property type="entry name" value="REC"/>
    <property type="match status" value="1"/>
</dbReference>
<evidence type="ECO:0000256" key="3">
    <source>
        <dbReference type="ARBA" id="ARBA00022553"/>
    </source>
</evidence>
<dbReference type="SMART" id="SM00387">
    <property type="entry name" value="HATPase_c"/>
    <property type="match status" value="1"/>
</dbReference>
<dbReference type="STRING" id="551996.SAMN05192573_107158"/>
<accession>A0A1G8ACL4</accession>
<evidence type="ECO:0000313" key="15">
    <source>
        <dbReference type="Proteomes" id="UP000199705"/>
    </source>
</evidence>
<evidence type="ECO:0000259" key="11">
    <source>
        <dbReference type="PROSITE" id="PS01124"/>
    </source>
</evidence>
<dbReference type="InterPro" id="IPR011006">
    <property type="entry name" value="CheY-like_superfamily"/>
</dbReference>
<dbReference type="PANTHER" id="PTHR43547:SF2">
    <property type="entry name" value="HYBRID SIGNAL TRANSDUCTION HISTIDINE KINASE C"/>
    <property type="match status" value="1"/>
</dbReference>
<reference evidence="15" key="1">
    <citation type="submission" date="2016-10" db="EMBL/GenBank/DDBJ databases">
        <authorList>
            <person name="Varghese N."/>
            <person name="Submissions S."/>
        </authorList>
    </citation>
    <scope>NUCLEOTIDE SEQUENCE [LARGE SCALE GENOMIC DNA]</scope>
    <source>
        <strain evidence="15">Gh-67</strain>
    </source>
</reference>
<keyword evidence="5 14" id="KW-0418">Kinase</keyword>